<reference evidence="2" key="1">
    <citation type="journal article" date="2021" name="Proc. Natl. Acad. Sci. U.S.A.">
        <title>A Catalog of Tens of Thousands of Viruses from Human Metagenomes Reveals Hidden Associations with Chronic Diseases.</title>
        <authorList>
            <person name="Tisza M.J."/>
            <person name="Buck C.B."/>
        </authorList>
    </citation>
    <scope>NUCLEOTIDE SEQUENCE</scope>
    <source>
        <strain evidence="2">CtQJR51</strain>
    </source>
</reference>
<name>A0A8S5M376_9CAUD</name>
<dbReference type="EMBL" id="BK014807">
    <property type="protein sequence ID" value="DAD76682.1"/>
    <property type="molecule type" value="Genomic_DNA"/>
</dbReference>
<dbReference type="InterPro" id="IPR006528">
    <property type="entry name" value="Phage_head_morphogenesis_dom"/>
</dbReference>
<feature type="domain" description="Phage head morphogenesis" evidence="1">
    <location>
        <begin position="172"/>
        <end position="276"/>
    </location>
</feature>
<dbReference type="Pfam" id="PF04233">
    <property type="entry name" value="Phage_Mu_F"/>
    <property type="match status" value="1"/>
</dbReference>
<evidence type="ECO:0000313" key="2">
    <source>
        <dbReference type="EMBL" id="DAD76682.1"/>
    </source>
</evidence>
<dbReference type="EMBL" id="BK014807">
    <property type="protein sequence ID" value="DAD76691.1"/>
    <property type="molecule type" value="Genomic_DNA"/>
</dbReference>
<proteinExistence type="predicted"/>
<accession>A0A8S5M376</accession>
<protein>
    <submittedName>
        <fullName evidence="2">Minor capsid protein</fullName>
    </submittedName>
</protein>
<evidence type="ECO:0000259" key="1">
    <source>
        <dbReference type="Pfam" id="PF04233"/>
    </source>
</evidence>
<sequence>MTRSAEYWKRRAEANMDGVQRGAEQRLARLGRAYHQAARELEGEVQRILGTYAKRFDLTPEEAAAALREPADEESRAYGYRVSRAEALEKAIRERLNGLGARLERETAAQREWTASKSYQSARKMMLDMTGGVVSQAVPDLQGMLRAMDTAWSGRNYSARIWRNTDHLAQMLEDEIEAAFLSGKSVRRMANVIMERFGVGYRAAECLVRTETSYVQNRTAARSYEDAGCTEYEVLTAQDRRTCQYCAKQNGKRYLLATMQAGENAPPFHPNCRCTVLPVVGEDKQLAKKAGPEELGFAVATPRKSGIIKADRVISGHSTTPRKAEPNVVIDHVDENGSVKARGFYDADGVKEKDIHTTNHGNPKRHPYGEHGEHIHEYMWDANGKLLDKVTRNLSDDERKRNRDIL</sequence>
<organism evidence="2">
    <name type="scientific">Siphoviridae sp. ctQJR51</name>
    <dbReference type="NCBI Taxonomy" id="2826327"/>
    <lineage>
        <taxon>Viruses</taxon>
        <taxon>Duplodnaviria</taxon>
        <taxon>Heunggongvirae</taxon>
        <taxon>Uroviricota</taxon>
        <taxon>Caudoviricetes</taxon>
    </lineage>
</organism>
<dbReference type="NCBIfam" id="TIGR01641">
    <property type="entry name" value="phageSPP1_gp7"/>
    <property type="match status" value="1"/>
</dbReference>